<keyword evidence="4" id="KW-0547">Nucleotide-binding</keyword>
<evidence type="ECO:0000313" key="10">
    <source>
        <dbReference type="EMBL" id="RTE11404.1"/>
    </source>
</evidence>
<dbReference type="InterPro" id="IPR036890">
    <property type="entry name" value="HATPase_C_sf"/>
</dbReference>
<dbReference type="InterPro" id="IPR050640">
    <property type="entry name" value="Bact_2-comp_sensor_kinase"/>
</dbReference>
<accession>A0A3S0A7G5</accession>
<dbReference type="PROSITE" id="PS50109">
    <property type="entry name" value="HIS_KIN"/>
    <property type="match status" value="1"/>
</dbReference>
<feature type="transmembrane region" description="Helical" evidence="8">
    <location>
        <begin position="48"/>
        <end position="71"/>
    </location>
</feature>
<reference evidence="10 11" key="1">
    <citation type="submission" date="2018-12" db="EMBL/GenBank/DDBJ databases">
        <title>Bacillus ochoae sp. nov., Paenibacillus whitsoniae sp. nov., Paenibacillus spiritus sp. nov. Isolated from the Mars Exploration Rover during spacecraft assembly.</title>
        <authorList>
            <person name="Seuylemezian A."/>
            <person name="Vaishampayan P."/>
        </authorList>
    </citation>
    <scope>NUCLEOTIDE SEQUENCE [LARGE SCALE GENOMIC DNA]</scope>
    <source>
        <strain evidence="10 11">MER 54</strain>
    </source>
</reference>
<evidence type="ECO:0000256" key="7">
    <source>
        <dbReference type="ARBA" id="ARBA00023012"/>
    </source>
</evidence>
<dbReference type="PANTHER" id="PTHR34220:SF7">
    <property type="entry name" value="SENSOR HISTIDINE KINASE YPDA"/>
    <property type="match status" value="1"/>
</dbReference>
<feature type="domain" description="Histidine kinase" evidence="9">
    <location>
        <begin position="522"/>
        <end position="620"/>
    </location>
</feature>
<evidence type="ECO:0000256" key="5">
    <source>
        <dbReference type="ARBA" id="ARBA00022777"/>
    </source>
</evidence>
<name>A0A3S0A7G5_9BACL</name>
<dbReference type="InterPro" id="IPR010559">
    <property type="entry name" value="Sig_transdc_His_kin_internal"/>
</dbReference>
<dbReference type="InterPro" id="IPR004358">
    <property type="entry name" value="Sig_transdc_His_kin-like_C"/>
</dbReference>
<keyword evidence="8" id="KW-0472">Membrane</keyword>
<protein>
    <recommendedName>
        <fullName evidence="2">histidine kinase</fullName>
        <ecNumber evidence="2">2.7.13.3</ecNumber>
    </recommendedName>
</protein>
<dbReference type="EMBL" id="RXHU01000009">
    <property type="protein sequence ID" value="RTE11404.1"/>
    <property type="molecule type" value="Genomic_DNA"/>
</dbReference>
<dbReference type="EC" id="2.7.13.3" evidence="2"/>
<organism evidence="10 11">
    <name type="scientific">Paenibacillus whitsoniae</name>
    <dbReference type="NCBI Taxonomy" id="2496558"/>
    <lineage>
        <taxon>Bacteria</taxon>
        <taxon>Bacillati</taxon>
        <taxon>Bacillota</taxon>
        <taxon>Bacilli</taxon>
        <taxon>Bacillales</taxon>
        <taxon>Paenibacillaceae</taxon>
        <taxon>Paenibacillus</taxon>
    </lineage>
</organism>
<proteinExistence type="predicted"/>
<dbReference type="OrthoDB" id="1729609at2"/>
<keyword evidence="8" id="KW-0812">Transmembrane</keyword>
<comment type="caution">
    <text evidence="10">The sequence shown here is derived from an EMBL/GenBank/DDBJ whole genome shotgun (WGS) entry which is preliminary data.</text>
</comment>
<dbReference type="Pfam" id="PF02518">
    <property type="entry name" value="HATPase_c"/>
    <property type="match status" value="1"/>
</dbReference>
<keyword evidence="11" id="KW-1185">Reference proteome</keyword>
<dbReference type="AlphaFoldDB" id="A0A3S0A7G5"/>
<dbReference type="InterPro" id="IPR003594">
    <property type="entry name" value="HATPase_dom"/>
</dbReference>
<dbReference type="GO" id="GO:0016020">
    <property type="term" value="C:membrane"/>
    <property type="evidence" value="ECO:0007669"/>
    <property type="project" value="InterPro"/>
</dbReference>
<keyword evidence="3" id="KW-0808">Transferase</keyword>
<dbReference type="PANTHER" id="PTHR34220">
    <property type="entry name" value="SENSOR HISTIDINE KINASE YPDA"/>
    <property type="match status" value="1"/>
</dbReference>
<comment type="catalytic activity">
    <reaction evidence="1">
        <text>ATP + protein L-histidine = ADP + protein N-phospho-L-histidine.</text>
        <dbReference type="EC" id="2.7.13.3"/>
    </reaction>
</comment>
<evidence type="ECO:0000256" key="4">
    <source>
        <dbReference type="ARBA" id="ARBA00022741"/>
    </source>
</evidence>
<evidence type="ECO:0000256" key="1">
    <source>
        <dbReference type="ARBA" id="ARBA00000085"/>
    </source>
</evidence>
<dbReference type="PRINTS" id="PR00344">
    <property type="entry name" value="BCTRLSENSOR"/>
</dbReference>
<evidence type="ECO:0000256" key="3">
    <source>
        <dbReference type="ARBA" id="ARBA00022679"/>
    </source>
</evidence>
<dbReference type="InterPro" id="IPR005467">
    <property type="entry name" value="His_kinase_dom"/>
</dbReference>
<gene>
    <name evidence="10" type="ORF">EJQ19_02185</name>
</gene>
<keyword evidence="8" id="KW-1133">Transmembrane helix</keyword>
<feature type="transmembrane region" description="Helical" evidence="8">
    <location>
        <begin position="328"/>
        <end position="350"/>
    </location>
</feature>
<keyword evidence="6" id="KW-0067">ATP-binding</keyword>
<sequence length="620" mass="69995">MPMRKILYALLSSITGKRPGSSSTNIKYVKQSDAALARKFFIENLRRVIVLTLIPLTILGSLSIFITVWYIRGSMEQNSENRLNQINQLTEVIPTELDSLSLSFDKDPKIRIRLKNILNTASFSFEEVEALFYLRNVIDVPANSKAYIHSIYIYYENSQGRFLSSRDGIAQLDSTLDTSWYSFYQSEAFEGVEYIITQPRELVTSSDPNGTTKVLTVYQPFGEPDVKGHPRGLIVMNILPSYFAKSLNLFNEWQGSYSYIADPSGAALITSDSFGGRIPLPADEQLSHGELLRSSLDGALVTMKQSSRLAWIAVSVIPTKALYSLPRMIVYITMALSVFSLLLSMLYALWITRKNYRQVTQIVHVLEHADLQEDAIPAMPDKIQDVYELIVKNILDTFLEQKYLRIQLSERQAKMELLELKALQSQMNPHFMSNTLHSIYWKAFQLTHSPNDACVMIGQLSDLLEYALRGTDDAVTLQDELANVRGYVQLQKTRFSDRLKVVWDVETEMENCRVVKISMQPLVENSIHIGLAAQDLLAVKIKCRMNGASLHVTIIDNGPGISGEQLAHIRTSFDSDSLQGKHLGLFNTSKRLSLHYGAGQWVRVLSKKGRGTAITLIFPQ</sequence>
<dbReference type="GO" id="GO:0005524">
    <property type="term" value="F:ATP binding"/>
    <property type="evidence" value="ECO:0007669"/>
    <property type="project" value="UniProtKB-KW"/>
</dbReference>
<evidence type="ECO:0000256" key="8">
    <source>
        <dbReference type="SAM" id="Phobius"/>
    </source>
</evidence>
<evidence type="ECO:0000313" key="11">
    <source>
        <dbReference type="Proteomes" id="UP000276128"/>
    </source>
</evidence>
<evidence type="ECO:0000256" key="2">
    <source>
        <dbReference type="ARBA" id="ARBA00012438"/>
    </source>
</evidence>
<keyword evidence="7" id="KW-0902">Two-component regulatory system</keyword>
<dbReference type="Pfam" id="PF06580">
    <property type="entry name" value="His_kinase"/>
    <property type="match status" value="1"/>
</dbReference>
<evidence type="ECO:0000259" key="9">
    <source>
        <dbReference type="PROSITE" id="PS50109"/>
    </source>
</evidence>
<dbReference type="GO" id="GO:0000155">
    <property type="term" value="F:phosphorelay sensor kinase activity"/>
    <property type="evidence" value="ECO:0007669"/>
    <property type="project" value="InterPro"/>
</dbReference>
<dbReference type="Proteomes" id="UP000276128">
    <property type="component" value="Unassembled WGS sequence"/>
</dbReference>
<dbReference type="SUPFAM" id="SSF55874">
    <property type="entry name" value="ATPase domain of HSP90 chaperone/DNA topoisomerase II/histidine kinase"/>
    <property type="match status" value="1"/>
</dbReference>
<evidence type="ECO:0000256" key="6">
    <source>
        <dbReference type="ARBA" id="ARBA00022840"/>
    </source>
</evidence>
<keyword evidence="5" id="KW-0418">Kinase</keyword>
<dbReference type="Gene3D" id="3.30.565.10">
    <property type="entry name" value="Histidine kinase-like ATPase, C-terminal domain"/>
    <property type="match status" value="1"/>
</dbReference>